<dbReference type="RefSeq" id="WP_379687286.1">
    <property type="nucleotide sequence ID" value="NZ_JBHLYW010000022.1"/>
</dbReference>
<comment type="caution">
    <text evidence="1">The sequence shown here is derived from an EMBL/GenBank/DDBJ whole genome shotgun (WGS) entry which is preliminary data.</text>
</comment>
<sequence length="96" mass="11476">MLNLRRISVHIDHERFIVNNQENKKKYWSQVKSYTFPKDKYESRSNSSASIVILSFGFMKVSVINCSTWTLFSKTRRREEQDAFAQFKKAVVYFCH</sequence>
<proteinExistence type="predicted"/>
<dbReference type="Proteomes" id="UP001589734">
    <property type="component" value="Unassembled WGS sequence"/>
</dbReference>
<name>A0ABV6BYB7_9FLAO</name>
<dbReference type="EMBL" id="JBHLYW010000022">
    <property type="protein sequence ID" value="MFC0079601.1"/>
    <property type="molecule type" value="Genomic_DNA"/>
</dbReference>
<reference evidence="1 2" key="1">
    <citation type="submission" date="2024-09" db="EMBL/GenBank/DDBJ databases">
        <authorList>
            <person name="Sun Q."/>
            <person name="Mori K."/>
        </authorList>
    </citation>
    <scope>NUCLEOTIDE SEQUENCE [LARGE SCALE GENOMIC DNA]</scope>
    <source>
        <strain evidence="1 2">CGMCC 1.12926</strain>
    </source>
</reference>
<protein>
    <submittedName>
        <fullName evidence="1">Uncharacterized protein</fullName>
    </submittedName>
</protein>
<accession>A0ABV6BYB7</accession>
<keyword evidence="2" id="KW-1185">Reference proteome</keyword>
<organism evidence="1 2">
    <name type="scientific">Flavobacterium procerum</name>
    <dbReference type="NCBI Taxonomy" id="1455569"/>
    <lineage>
        <taxon>Bacteria</taxon>
        <taxon>Pseudomonadati</taxon>
        <taxon>Bacteroidota</taxon>
        <taxon>Flavobacteriia</taxon>
        <taxon>Flavobacteriales</taxon>
        <taxon>Flavobacteriaceae</taxon>
        <taxon>Flavobacterium</taxon>
    </lineage>
</organism>
<gene>
    <name evidence="1" type="ORF">ACFFLS_21320</name>
</gene>
<evidence type="ECO:0000313" key="2">
    <source>
        <dbReference type="Proteomes" id="UP001589734"/>
    </source>
</evidence>
<evidence type="ECO:0000313" key="1">
    <source>
        <dbReference type="EMBL" id="MFC0079601.1"/>
    </source>
</evidence>